<dbReference type="RefSeq" id="XP_013903659.1">
    <property type="nucleotide sequence ID" value="XM_014048205.1"/>
</dbReference>
<dbReference type="OrthoDB" id="547656at2759"/>
<dbReference type="STRING" id="145388.A0A0D2MPR7"/>
<dbReference type="GO" id="GO:0036503">
    <property type="term" value="P:ERAD pathway"/>
    <property type="evidence" value="ECO:0007669"/>
    <property type="project" value="TreeGrafter"/>
</dbReference>
<dbReference type="GO" id="GO:0005737">
    <property type="term" value="C:cytoplasm"/>
    <property type="evidence" value="ECO:0007669"/>
    <property type="project" value="TreeGrafter"/>
</dbReference>
<dbReference type="GO" id="GO:0005634">
    <property type="term" value="C:nucleus"/>
    <property type="evidence" value="ECO:0007669"/>
    <property type="project" value="TreeGrafter"/>
</dbReference>
<evidence type="ECO:0000256" key="2">
    <source>
        <dbReference type="SAM" id="MobiDB-lite"/>
    </source>
</evidence>
<name>A0A0D2MPR7_9CHLO</name>
<reference evidence="4 5" key="1">
    <citation type="journal article" date="2013" name="BMC Genomics">
        <title>Reconstruction of the lipid metabolism for the microalga Monoraphidium neglectum from its genome sequence reveals characteristics suitable for biofuel production.</title>
        <authorList>
            <person name="Bogen C."/>
            <person name="Al-Dilaimi A."/>
            <person name="Albersmeier A."/>
            <person name="Wichmann J."/>
            <person name="Grundmann M."/>
            <person name="Rupp O."/>
            <person name="Lauersen K.J."/>
            <person name="Blifernez-Klassen O."/>
            <person name="Kalinowski J."/>
            <person name="Goesmann A."/>
            <person name="Mussgnug J.H."/>
            <person name="Kruse O."/>
        </authorList>
    </citation>
    <scope>NUCLEOTIDE SEQUENCE [LARGE SCALE GENOMIC DNA]</scope>
    <source>
        <strain evidence="4 5">SAG 48.87</strain>
    </source>
</reference>
<dbReference type="PANTHER" id="PTHR23346:SF19">
    <property type="entry name" value="PROTEASOME ADAPTER AND SCAFFOLD PROTEIN ECM29"/>
    <property type="match status" value="1"/>
</dbReference>
<organism evidence="4 5">
    <name type="scientific">Monoraphidium neglectum</name>
    <dbReference type="NCBI Taxonomy" id="145388"/>
    <lineage>
        <taxon>Eukaryota</taxon>
        <taxon>Viridiplantae</taxon>
        <taxon>Chlorophyta</taxon>
        <taxon>core chlorophytes</taxon>
        <taxon>Chlorophyceae</taxon>
        <taxon>CS clade</taxon>
        <taxon>Sphaeropleales</taxon>
        <taxon>Selenastraceae</taxon>
        <taxon>Monoraphidium</taxon>
    </lineage>
</organism>
<dbReference type="GO" id="GO:0043248">
    <property type="term" value="P:proteasome assembly"/>
    <property type="evidence" value="ECO:0007669"/>
    <property type="project" value="InterPro"/>
</dbReference>
<dbReference type="EMBL" id="KK100631">
    <property type="protein sequence ID" value="KIZ04640.1"/>
    <property type="molecule type" value="Genomic_DNA"/>
</dbReference>
<dbReference type="Pfam" id="PF13001">
    <property type="entry name" value="ECM29_N"/>
    <property type="match status" value="2"/>
</dbReference>
<dbReference type="InterPro" id="IPR024372">
    <property type="entry name" value="Ecm29_N"/>
</dbReference>
<evidence type="ECO:0000313" key="4">
    <source>
        <dbReference type="EMBL" id="KIZ04640.1"/>
    </source>
</evidence>
<feature type="domain" description="Proteasome component Ecm29 N-terminal" evidence="3">
    <location>
        <begin position="2"/>
        <end position="84"/>
    </location>
</feature>
<keyword evidence="4" id="KW-0647">Proteasome</keyword>
<dbReference type="GeneID" id="25736199"/>
<accession>A0A0D2MPR7</accession>
<dbReference type="GO" id="GO:0060090">
    <property type="term" value="F:molecular adaptor activity"/>
    <property type="evidence" value="ECO:0007669"/>
    <property type="project" value="InterPro"/>
</dbReference>
<sequence>MQTLQKLLPLVIEKLSTQSALVRAKVLELLGHVNKRLKAARSMGLPLLALARLATGSLNPMVRSFGLVYTEMAVDRAPAGELTKALIAGATAGSPVLSSGAGVAVNGGSGRAGGGAAAEAGGGDAEMGEAGGAVPGASGSETVAPAPEAAALLQPAEVLIPLLVAACDPSEPVSRRGEALARRLCGVESPKTSVDLEDAGLVGRLMALVLGGGGGGVEAGKAATPVGPALAARIMQLLVRSVAAAQRFPENARVLSVCLYGPGAPSSGGGQVPLGAPSGGATGRLRALGMEWCVWVIKHSPQHQLKAMAPSLLERLLPATGGGGAAIGGGTGGGDAMQVDGPSGGAGGGPQDAAMRGWAYQAVAALAQRLPEHFEGDVGVARRFFGALASEPAGSRSALQEAVSSLAGAYSLAAARRRQRATAAAANDGGVAGAAGDGGDDDRWFTRLFPPSHAPSRYACCLAAGDPKPEIRDAGLRGLALAPGGGGYGPQALGGGAGGAGGGGGAGQLLAALYPAPKALLAVAVSKHPGLSGAADPNRPLPMNDRALEALVAFLGCCR</sequence>
<dbReference type="PANTHER" id="PTHR23346">
    <property type="entry name" value="TRANSLATIONAL ACTIVATOR GCN1-RELATED"/>
    <property type="match status" value="1"/>
</dbReference>
<evidence type="ECO:0000259" key="3">
    <source>
        <dbReference type="Pfam" id="PF13001"/>
    </source>
</evidence>
<protein>
    <submittedName>
        <fullName evidence="4">Proteasome component ECM29</fullName>
    </submittedName>
</protein>
<evidence type="ECO:0000256" key="1">
    <source>
        <dbReference type="ARBA" id="ARBA00022737"/>
    </source>
</evidence>
<dbReference type="KEGG" id="mng:MNEG_3321"/>
<dbReference type="Proteomes" id="UP000054498">
    <property type="component" value="Unassembled WGS sequence"/>
</dbReference>
<feature type="domain" description="Proteasome component Ecm29 N-terminal" evidence="3">
    <location>
        <begin position="151"/>
        <end position="463"/>
    </location>
</feature>
<feature type="region of interest" description="Disordered" evidence="2">
    <location>
        <begin position="114"/>
        <end position="141"/>
    </location>
</feature>
<keyword evidence="1" id="KW-0677">Repeat</keyword>
<proteinExistence type="predicted"/>
<feature type="compositionally biased region" description="Gly residues" evidence="2">
    <location>
        <begin position="114"/>
        <end position="134"/>
    </location>
</feature>
<gene>
    <name evidence="4" type="ORF">MNEG_3321</name>
</gene>
<keyword evidence="5" id="KW-1185">Reference proteome</keyword>
<dbReference type="AlphaFoldDB" id="A0A0D2MPR7"/>
<evidence type="ECO:0000313" key="5">
    <source>
        <dbReference type="Proteomes" id="UP000054498"/>
    </source>
</evidence>
<dbReference type="GO" id="GO:0000502">
    <property type="term" value="C:proteasome complex"/>
    <property type="evidence" value="ECO:0007669"/>
    <property type="project" value="UniProtKB-KW"/>
</dbReference>